<sequence length="270" mass="30092">MLKEGKQIRLKRLRKFRNKNRPYVFCMKLGLIFYSFAFSILYLTGNTGAYFNDAASVNGFIQAGTWWDKSSLTFVTNNKQPVKKGECTPINATIKNGGDGDMQGTVNYEVWWAEKGNPKDGVKVSGGEINALKRGESLGLSYASDNDGNYKFKAYQSTGHPGQGELWSDDITVNCSDSKSAEETQENNSDTEKVEEDSEVPEQKPEQEQEQPNEPVTPETPEDTTEETTEQVPETQTGETGNEETTEETPITTPDPQQVEENETQKDGTK</sequence>
<evidence type="ECO:0000256" key="1">
    <source>
        <dbReference type="SAM" id="MobiDB-lite"/>
    </source>
</evidence>
<dbReference type="Proteomes" id="UP001319060">
    <property type="component" value="Unassembled WGS sequence"/>
</dbReference>
<keyword evidence="2" id="KW-0472">Membrane</keyword>
<feature type="compositionally biased region" description="Low complexity" evidence="1">
    <location>
        <begin position="230"/>
        <end position="240"/>
    </location>
</feature>
<dbReference type="EMBL" id="JAFHKS010000044">
    <property type="protein sequence ID" value="MBN3546504.1"/>
    <property type="molecule type" value="Genomic_DNA"/>
</dbReference>
<accession>A0ABS2ZGR0</accession>
<keyword evidence="4" id="KW-1185">Reference proteome</keyword>
<dbReference type="InterPro" id="IPR023848">
    <property type="entry name" value="TasA"/>
</dbReference>
<reference evidence="3 4" key="1">
    <citation type="submission" date="2021-01" db="EMBL/GenBank/DDBJ databases">
        <title>Genome Sequencing of Type Strains.</title>
        <authorList>
            <person name="Lemaire J.F."/>
            <person name="Inderbitzin P."/>
            <person name="Collins S.B."/>
            <person name="Wespe N."/>
            <person name="Knight-Connoni V."/>
        </authorList>
    </citation>
    <scope>NUCLEOTIDE SEQUENCE [LARGE SCALE GENOMIC DNA]</scope>
    <source>
        <strain evidence="3 4">DSM 14730</strain>
    </source>
</reference>
<keyword evidence="2" id="KW-1133">Transmembrane helix</keyword>
<feature type="region of interest" description="Disordered" evidence="1">
    <location>
        <begin position="177"/>
        <end position="270"/>
    </location>
</feature>
<proteinExistence type="predicted"/>
<gene>
    <name evidence="3" type="primary">tapA</name>
    <name evidence="3" type="ORF">JYA64_14445</name>
</gene>
<feature type="compositionally biased region" description="Acidic residues" evidence="1">
    <location>
        <begin position="220"/>
        <end position="229"/>
    </location>
</feature>
<feature type="transmembrane region" description="Helical" evidence="2">
    <location>
        <begin position="21"/>
        <end position="43"/>
    </location>
</feature>
<evidence type="ECO:0000313" key="3">
    <source>
        <dbReference type="EMBL" id="MBN3546504.1"/>
    </source>
</evidence>
<name>A0ABS2ZGR0_9BACL</name>
<evidence type="ECO:0000313" key="4">
    <source>
        <dbReference type="Proteomes" id="UP001319060"/>
    </source>
</evidence>
<evidence type="ECO:0000256" key="2">
    <source>
        <dbReference type="SAM" id="Phobius"/>
    </source>
</evidence>
<dbReference type="NCBIfam" id="TIGR04087">
    <property type="entry name" value="YqxM_for_SipW"/>
    <property type="match status" value="1"/>
</dbReference>
<feature type="compositionally biased region" description="Low complexity" evidence="1">
    <location>
        <begin position="210"/>
        <end position="219"/>
    </location>
</feature>
<comment type="caution">
    <text evidence="3">The sequence shown here is derived from an EMBL/GenBank/DDBJ whole genome shotgun (WGS) entry which is preliminary data.</text>
</comment>
<keyword evidence="2" id="KW-0812">Transmembrane</keyword>
<protein>
    <submittedName>
        <fullName evidence="3">Amyloid fiber anchoring/assembly protein TapA</fullName>
    </submittedName>
</protein>
<organism evidence="3 4">
    <name type="scientific">Fictibacillus barbaricus</name>
    <dbReference type="NCBI Taxonomy" id="182136"/>
    <lineage>
        <taxon>Bacteria</taxon>
        <taxon>Bacillati</taxon>
        <taxon>Bacillota</taxon>
        <taxon>Bacilli</taxon>
        <taxon>Bacillales</taxon>
        <taxon>Fictibacillaceae</taxon>
        <taxon>Fictibacillus</taxon>
    </lineage>
</organism>